<organism evidence="1 2">
    <name type="scientific">Stegodyphus mimosarum</name>
    <name type="common">African social velvet spider</name>
    <dbReference type="NCBI Taxonomy" id="407821"/>
    <lineage>
        <taxon>Eukaryota</taxon>
        <taxon>Metazoa</taxon>
        <taxon>Ecdysozoa</taxon>
        <taxon>Arthropoda</taxon>
        <taxon>Chelicerata</taxon>
        <taxon>Arachnida</taxon>
        <taxon>Araneae</taxon>
        <taxon>Araneomorphae</taxon>
        <taxon>Entelegynae</taxon>
        <taxon>Eresoidea</taxon>
        <taxon>Eresidae</taxon>
        <taxon>Stegodyphus</taxon>
    </lineage>
</organism>
<sequence length="63" mass="7335">MPFRVSWKNRILWIVVGTSLLTLALLHHLQPTAKPIFITNNEFFSYDLNREEPLTPGQKCQLP</sequence>
<feature type="non-terminal residue" evidence="1">
    <location>
        <position position="63"/>
    </location>
</feature>
<dbReference type="AlphaFoldDB" id="A0A087U7V5"/>
<gene>
    <name evidence="1" type="ORF">X975_11083</name>
</gene>
<accession>A0A087U7V5</accession>
<evidence type="ECO:0000313" key="1">
    <source>
        <dbReference type="EMBL" id="KFM73444.1"/>
    </source>
</evidence>
<proteinExistence type="predicted"/>
<dbReference type="Proteomes" id="UP000054359">
    <property type="component" value="Unassembled WGS sequence"/>
</dbReference>
<keyword evidence="2" id="KW-1185">Reference proteome</keyword>
<reference evidence="1 2" key="1">
    <citation type="submission" date="2013-11" db="EMBL/GenBank/DDBJ databases">
        <title>Genome sequencing of Stegodyphus mimosarum.</title>
        <authorList>
            <person name="Bechsgaard J."/>
        </authorList>
    </citation>
    <scope>NUCLEOTIDE SEQUENCE [LARGE SCALE GENOMIC DNA]</scope>
</reference>
<dbReference type="EMBL" id="KK118615">
    <property type="protein sequence ID" value="KFM73444.1"/>
    <property type="molecule type" value="Genomic_DNA"/>
</dbReference>
<evidence type="ECO:0000313" key="2">
    <source>
        <dbReference type="Proteomes" id="UP000054359"/>
    </source>
</evidence>
<name>A0A087U7V5_STEMI</name>
<protein>
    <submittedName>
        <fullName evidence="1">Uncharacterized protein</fullName>
    </submittedName>
</protein>